<dbReference type="Pfam" id="PF00226">
    <property type="entry name" value="DnaJ"/>
    <property type="match status" value="1"/>
</dbReference>
<keyword evidence="4" id="KW-1185">Reference proteome</keyword>
<dbReference type="InterPro" id="IPR001623">
    <property type="entry name" value="DnaJ_domain"/>
</dbReference>
<organism evidence="3 4">
    <name type="scientific">Sinocyclocheilus rhinocerous</name>
    <dbReference type="NCBI Taxonomy" id="307959"/>
    <lineage>
        <taxon>Eukaryota</taxon>
        <taxon>Metazoa</taxon>
        <taxon>Chordata</taxon>
        <taxon>Craniata</taxon>
        <taxon>Vertebrata</taxon>
        <taxon>Euteleostomi</taxon>
        <taxon>Actinopterygii</taxon>
        <taxon>Neopterygii</taxon>
        <taxon>Teleostei</taxon>
        <taxon>Ostariophysi</taxon>
        <taxon>Cypriniformes</taxon>
        <taxon>Cyprinidae</taxon>
        <taxon>Cyprininae</taxon>
        <taxon>Sinocyclocheilus</taxon>
    </lineage>
</organism>
<sequence>MEEDMAVQWDTVEPPIVSLASPCYGNDSHVLSSQAPDCEHEALDVLDFDCEFPDEDFDLEVDENEEQNTKTEDLNDDQVQDGISEKDKEKFEGGGKIELESEFGGNGESRSRNAGTGRKGKSKKSGSGQGPCDQTPLWTSSMSHKSFLASSGPSRHKQLKRRNQHLQNHSRVRRTNGIQLVVVCRDFLADFVSPWCISCIHIVVELIISLTHRCGVAVESSALALYDFGAHMLSKVTDIPGMSQDLRRILDWSWCSSVAVIESIGRSARWARHALLSCWRFVCAALSAGSQMLRCIVGRLAGERGRQWWLALQSSRVWRKVSDLNTRIHECFFKKGVVNENSNPESPSRGADKWQPGEELQRLLALAKIPEEELDPFNVLGVDIHATESELKRAYRQLAVQVHPDKNKHPGAGEAFKVLRAAWDIVSNPETRREYELKRMAATELSKSMNEFLTKLQDDLKEAMNTMMCTKCEGKHKRFEMDREPGEARFCAECSKWHSAEEGDLWAESSMLGLRITYFAFMDGKVFDITGSSFTFPLSDRCCVHMLYAYVQILETHLYVHTEWAGCQRISISPDTHRVPYHISFGSKGSSGTSRHRSAPEHAAGGGSPADLQDFFNHFFQGGAPSDMSANGGIFPTGNPPPHSSGAAAGTSTTFSGSSPQTGFFSPGAQRGDPSEHWTDGGKPPRRRKKVRKPFQC</sequence>
<dbReference type="InterPro" id="IPR036869">
    <property type="entry name" value="J_dom_sf"/>
</dbReference>
<reference evidence="3" key="2">
    <citation type="submission" date="2025-09" db="UniProtKB">
        <authorList>
            <consortium name="Ensembl"/>
        </authorList>
    </citation>
    <scope>IDENTIFICATION</scope>
</reference>
<dbReference type="PANTHER" id="PTHR44665">
    <property type="entry name" value="DNAJ HOMOLOG SUBFAMILY C MEMBER 14"/>
    <property type="match status" value="1"/>
</dbReference>
<feature type="region of interest" description="Disordered" evidence="1">
    <location>
        <begin position="54"/>
        <end position="139"/>
    </location>
</feature>
<name>A0A673H874_9TELE</name>
<evidence type="ECO:0000259" key="2">
    <source>
        <dbReference type="PROSITE" id="PS50076"/>
    </source>
</evidence>
<dbReference type="PRINTS" id="PR00625">
    <property type="entry name" value="JDOMAIN"/>
</dbReference>
<feature type="region of interest" description="Disordered" evidence="1">
    <location>
        <begin position="583"/>
        <end position="607"/>
    </location>
</feature>
<feature type="compositionally biased region" description="Acidic residues" evidence="1">
    <location>
        <begin position="54"/>
        <end position="66"/>
    </location>
</feature>
<dbReference type="AlphaFoldDB" id="A0A673H874"/>
<feature type="compositionally biased region" description="Basic residues" evidence="1">
    <location>
        <begin position="684"/>
        <end position="697"/>
    </location>
</feature>
<dbReference type="PROSITE" id="PS50076">
    <property type="entry name" value="DNAJ_2"/>
    <property type="match status" value="1"/>
</dbReference>
<protein>
    <submittedName>
        <fullName evidence="3">DnaJ homolog subfamily C member 14-like</fullName>
    </submittedName>
</protein>
<dbReference type="PANTHER" id="PTHR44665:SF1">
    <property type="entry name" value="DNAJ HOMOLOG SUBFAMILY C MEMBER 14"/>
    <property type="match status" value="1"/>
</dbReference>
<dbReference type="InterPro" id="IPR052317">
    <property type="entry name" value="Viral_replicn-host_int_reg"/>
</dbReference>
<dbReference type="Proteomes" id="UP000472270">
    <property type="component" value="Unassembled WGS sequence"/>
</dbReference>
<proteinExistence type="predicted"/>
<feature type="domain" description="J" evidence="2">
    <location>
        <begin position="375"/>
        <end position="439"/>
    </location>
</feature>
<evidence type="ECO:0000313" key="3">
    <source>
        <dbReference type="Ensembl" id="ENSSRHP00000022358.1"/>
    </source>
</evidence>
<dbReference type="SUPFAM" id="SSF46565">
    <property type="entry name" value="Chaperone J-domain"/>
    <property type="match status" value="1"/>
</dbReference>
<gene>
    <name evidence="3" type="primary">LOC107737354</name>
</gene>
<dbReference type="InterPro" id="IPR032843">
    <property type="entry name" value="Jiv"/>
</dbReference>
<dbReference type="Gene3D" id="1.10.287.110">
    <property type="entry name" value="DnaJ domain"/>
    <property type="match status" value="1"/>
</dbReference>
<dbReference type="CDD" id="cd06257">
    <property type="entry name" value="DnaJ"/>
    <property type="match status" value="1"/>
</dbReference>
<dbReference type="Ensembl" id="ENSSRHT00000023046.1">
    <property type="protein sequence ID" value="ENSSRHP00000022358.1"/>
    <property type="gene ID" value="ENSSRHG00000011860.1"/>
</dbReference>
<feature type="region of interest" description="Disordered" evidence="1">
    <location>
        <begin position="627"/>
        <end position="697"/>
    </location>
</feature>
<reference evidence="3" key="1">
    <citation type="submission" date="2025-08" db="UniProtKB">
        <authorList>
            <consortium name="Ensembl"/>
        </authorList>
    </citation>
    <scope>IDENTIFICATION</scope>
</reference>
<dbReference type="SMART" id="SM00271">
    <property type="entry name" value="DnaJ"/>
    <property type="match status" value="1"/>
</dbReference>
<feature type="compositionally biased region" description="Basic and acidic residues" evidence="1">
    <location>
        <begin position="83"/>
        <end position="99"/>
    </location>
</feature>
<accession>A0A673H874</accession>
<dbReference type="GO" id="GO:0050780">
    <property type="term" value="F:dopamine receptor binding"/>
    <property type="evidence" value="ECO:0007669"/>
    <property type="project" value="TreeGrafter"/>
</dbReference>
<evidence type="ECO:0000313" key="4">
    <source>
        <dbReference type="Proteomes" id="UP000472270"/>
    </source>
</evidence>
<dbReference type="Pfam" id="PF14901">
    <property type="entry name" value="Jiv90"/>
    <property type="match status" value="2"/>
</dbReference>
<feature type="compositionally biased region" description="Low complexity" evidence="1">
    <location>
        <begin position="644"/>
        <end position="668"/>
    </location>
</feature>
<evidence type="ECO:0000256" key="1">
    <source>
        <dbReference type="SAM" id="MobiDB-lite"/>
    </source>
</evidence>